<evidence type="ECO:0000256" key="2">
    <source>
        <dbReference type="ARBA" id="ARBA00004236"/>
    </source>
</evidence>
<evidence type="ECO:0000256" key="16">
    <source>
        <dbReference type="ARBA" id="ARBA00065466"/>
    </source>
</evidence>
<keyword evidence="13" id="KW-0472">Membrane</keyword>
<evidence type="ECO:0000256" key="5">
    <source>
        <dbReference type="ARBA" id="ARBA00009048"/>
    </source>
</evidence>
<dbReference type="GO" id="GO:0046872">
    <property type="term" value="F:metal ion binding"/>
    <property type="evidence" value="ECO:0007669"/>
    <property type="project" value="UniProtKB-KW"/>
</dbReference>
<keyword evidence="6" id="KW-1003">Cell membrane</keyword>
<dbReference type="PANTHER" id="PTHR10857">
    <property type="entry name" value="COPINE"/>
    <property type="match status" value="1"/>
</dbReference>
<dbReference type="GO" id="GO:0038128">
    <property type="term" value="P:ERBB2 signaling pathway"/>
    <property type="evidence" value="ECO:0007669"/>
    <property type="project" value="TreeGrafter"/>
</dbReference>
<evidence type="ECO:0000256" key="10">
    <source>
        <dbReference type="ARBA" id="ARBA00022737"/>
    </source>
</evidence>
<evidence type="ECO:0000256" key="8">
    <source>
        <dbReference type="ARBA" id="ARBA00022553"/>
    </source>
</evidence>
<dbReference type="GO" id="GO:0005544">
    <property type="term" value="F:calcium-dependent phospholipid binding"/>
    <property type="evidence" value="ECO:0007669"/>
    <property type="project" value="InterPro"/>
</dbReference>
<dbReference type="CDD" id="cd01459">
    <property type="entry name" value="vWA_copine_like"/>
    <property type="match status" value="1"/>
</dbReference>
<dbReference type="AlphaFoldDB" id="A0A8D2ZJH5"/>
<dbReference type="InterPro" id="IPR035892">
    <property type="entry name" value="C2_domain_sf"/>
</dbReference>
<dbReference type="Pfam" id="PF00168">
    <property type="entry name" value="C2"/>
    <property type="match status" value="2"/>
</dbReference>
<keyword evidence="14" id="KW-0539">Nucleus</keyword>
<evidence type="ECO:0000256" key="1">
    <source>
        <dbReference type="ARBA" id="ARBA00004123"/>
    </source>
</evidence>
<feature type="domain" description="C2" evidence="19">
    <location>
        <begin position="135"/>
        <end position="256"/>
    </location>
</feature>
<comment type="function">
    <text evidence="15">Calcium-dependent phospholipid-binding protein that plays a role in ERBB2-mediated tumor cell migration in response to growth factor heregulin stimulation.</text>
</comment>
<comment type="subunit">
    <text evidence="16">Monomer. Interacts with ERBB2 (preferentially with the tyrosine phosphorylated form); this interaction occurs at the cell membrane and is increased in a growth factor heregulin-dependent manner. Interacts with SHC1; this interaction may mediate the binding of CPNE3 with ERBB2. Interacts with RACK1.</text>
</comment>
<dbReference type="GeneTree" id="ENSGT00940000154968"/>
<dbReference type="GO" id="GO:0005886">
    <property type="term" value="C:plasma membrane"/>
    <property type="evidence" value="ECO:0007669"/>
    <property type="project" value="UniProtKB-SubCell"/>
</dbReference>
<dbReference type="InterPro" id="IPR037768">
    <property type="entry name" value="C2B_Copine"/>
</dbReference>
<dbReference type="Pfam" id="PF07002">
    <property type="entry name" value="Copine"/>
    <property type="match status" value="1"/>
</dbReference>
<organism evidence="20 21">
    <name type="scientific">Scophthalmus maximus</name>
    <name type="common">Turbot</name>
    <name type="synonym">Psetta maxima</name>
    <dbReference type="NCBI Taxonomy" id="52904"/>
    <lineage>
        <taxon>Eukaryota</taxon>
        <taxon>Metazoa</taxon>
        <taxon>Chordata</taxon>
        <taxon>Craniata</taxon>
        <taxon>Vertebrata</taxon>
        <taxon>Euteleostomi</taxon>
        <taxon>Actinopterygii</taxon>
        <taxon>Neopterygii</taxon>
        <taxon>Teleostei</taxon>
        <taxon>Neoteleostei</taxon>
        <taxon>Acanthomorphata</taxon>
        <taxon>Carangaria</taxon>
        <taxon>Pleuronectiformes</taxon>
        <taxon>Pleuronectoidei</taxon>
        <taxon>Scophthalmidae</taxon>
        <taxon>Scophthalmus</taxon>
    </lineage>
</organism>
<evidence type="ECO:0000256" key="9">
    <source>
        <dbReference type="ARBA" id="ARBA00022723"/>
    </source>
</evidence>
<evidence type="ECO:0000256" key="11">
    <source>
        <dbReference type="ARBA" id="ARBA00022837"/>
    </source>
</evidence>
<dbReference type="Ensembl" id="ENSSMAT00000003276.2">
    <property type="protein sequence ID" value="ENSSMAP00000003220.2"/>
    <property type="gene ID" value="ENSSMAG00000001970.2"/>
</dbReference>
<dbReference type="GO" id="GO:0005737">
    <property type="term" value="C:cytoplasm"/>
    <property type="evidence" value="ECO:0007669"/>
    <property type="project" value="UniProtKB-SubCell"/>
</dbReference>
<evidence type="ECO:0000256" key="14">
    <source>
        <dbReference type="ARBA" id="ARBA00023242"/>
    </source>
</evidence>
<keyword evidence="11" id="KW-0106">Calcium</keyword>
<gene>
    <name evidence="20" type="primary">CPNE3</name>
</gene>
<dbReference type="CDD" id="cd04048">
    <property type="entry name" value="C2A_Copine"/>
    <property type="match status" value="1"/>
</dbReference>
<feature type="domain" description="C2" evidence="19">
    <location>
        <begin position="1"/>
        <end position="126"/>
    </location>
</feature>
<dbReference type="FunFam" id="2.60.40.150:FF:000099">
    <property type="entry name" value="Copine 3"/>
    <property type="match status" value="1"/>
</dbReference>
<keyword evidence="10" id="KW-0677">Repeat</keyword>
<reference evidence="20" key="1">
    <citation type="submission" date="2023-05" db="EMBL/GenBank/DDBJ databases">
        <title>High-quality long-read genome of Scophthalmus maximus.</title>
        <authorList>
            <person name="Lien S."/>
            <person name="Martinez P."/>
        </authorList>
    </citation>
    <scope>NUCLEOTIDE SEQUENCE [LARGE SCALE GENOMIC DNA]</scope>
</reference>
<dbReference type="CDD" id="cd04047">
    <property type="entry name" value="C2B_Copine"/>
    <property type="match status" value="1"/>
</dbReference>
<evidence type="ECO:0000256" key="7">
    <source>
        <dbReference type="ARBA" id="ARBA00022490"/>
    </source>
</evidence>
<dbReference type="PROSITE" id="PS50004">
    <property type="entry name" value="C2"/>
    <property type="match status" value="2"/>
</dbReference>
<evidence type="ECO:0000256" key="13">
    <source>
        <dbReference type="ARBA" id="ARBA00023136"/>
    </source>
</evidence>
<dbReference type="PANTHER" id="PTHR10857:SF22">
    <property type="entry name" value="COPINE-3"/>
    <property type="match status" value="1"/>
</dbReference>
<dbReference type="InterPro" id="IPR045052">
    <property type="entry name" value="Copine"/>
</dbReference>
<comment type="similarity">
    <text evidence="5">Belongs to the copine family.</text>
</comment>
<reference evidence="20" key="2">
    <citation type="submission" date="2025-08" db="UniProtKB">
        <authorList>
            <consortium name="Ensembl"/>
        </authorList>
    </citation>
    <scope>IDENTIFICATION</scope>
</reference>
<dbReference type="SUPFAM" id="SSF53300">
    <property type="entry name" value="vWA-like"/>
    <property type="match status" value="1"/>
</dbReference>
<accession>A0A8D2ZJH5</accession>
<evidence type="ECO:0000256" key="4">
    <source>
        <dbReference type="ARBA" id="ARBA00004496"/>
    </source>
</evidence>
<dbReference type="Proteomes" id="UP000694558">
    <property type="component" value="Chromosome 21"/>
</dbReference>
<protein>
    <recommendedName>
        <fullName evidence="17">Copine-3</fullName>
    </recommendedName>
    <alternativeName>
        <fullName evidence="18">Copine III</fullName>
    </alternativeName>
</protein>
<dbReference type="SMART" id="SM00327">
    <property type="entry name" value="VWA"/>
    <property type="match status" value="1"/>
</dbReference>
<dbReference type="GO" id="GO:0005925">
    <property type="term" value="C:focal adhesion"/>
    <property type="evidence" value="ECO:0007669"/>
    <property type="project" value="UniProtKB-SubCell"/>
</dbReference>
<dbReference type="GO" id="GO:0005634">
    <property type="term" value="C:nucleus"/>
    <property type="evidence" value="ECO:0007669"/>
    <property type="project" value="UniProtKB-SubCell"/>
</dbReference>
<proteinExistence type="inferred from homology"/>
<evidence type="ECO:0000256" key="6">
    <source>
        <dbReference type="ARBA" id="ARBA00022475"/>
    </source>
</evidence>
<dbReference type="InterPro" id="IPR000008">
    <property type="entry name" value="C2_dom"/>
</dbReference>
<dbReference type="InterPro" id="IPR010734">
    <property type="entry name" value="Copine_C"/>
</dbReference>
<comment type="subcellular location">
    <subcellularLocation>
        <location evidence="3">Cell junction</location>
        <location evidence="3">Focal adhesion</location>
    </subcellularLocation>
    <subcellularLocation>
        <location evidence="2">Cell membrane</location>
    </subcellularLocation>
    <subcellularLocation>
        <location evidence="4">Cytoplasm</location>
    </subcellularLocation>
    <subcellularLocation>
        <location evidence="1">Nucleus</location>
    </subcellularLocation>
</comment>
<dbReference type="FunFam" id="2.60.40.150:FF:000042">
    <property type="entry name" value="Copine 3"/>
    <property type="match status" value="1"/>
</dbReference>
<evidence type="ECO:0000313" key="20">
    <source>
        <dbReference type="Ensembl" id="ENSSMAP00000003220.2"/>
    </source>
</evidence>
<evidence type="ECO:0000256" key="18">
    <source>
        <dbReference type="ARBA" id="ARBA00076171"/>
    </source>
</evidence>
<dbReference type="SMART" id="SM00239">
    <property type="entry name" value="C2"/>
    <property type="match status" value="2"/>
</dbReference>
<evidence type="ECO:0000256" key="17">
    <source>
        <dbReference type="ARBA" id="ARBA00074834"/>
    </source>
</evidence>
<dbReference type="GO" id="GO:0030971">
    <property type="term" value="F:receptor tyrosine kinase binding"/>
    <property type="evidence" value="ECO:0007669"/>
    <property type="project" value="TreeGrafter"/>
</dbReference>
<keyword evidence="9" id="KW-0479">Metal-binding</keyword>
<evidence type="ECO:0000259" key="19">
    <source>
        <dbReference type="PROSITE" id="PS50004"/>
    </source>
</evidence>
<evidence type="ECO:0000313" key="21">
    <source>
        <dbReference type="Proteomes" id="UP000694558"/>
    </source>
</evidence>
<keyword evidence="7" id="KW-0963">Cytoplasm</keyword>
<dbReference type="SUPFAM" id="SSF49562">
    <property type="entry name" value="C2 domain (Calcium/lipid-binding domain, CaLB)"/>
    <property type="match status" value="2"/>
</dbReference>
<evidence type="ECO:0000256" key="15">
    <source>
        <dbReference type="ARBA" id="ARBA00058857"/>
    </source>
</evidence>
<keyword evidence="12" id="KW-0965">Cell junction</keyword>
<dbReference type="InterPro" id="IPR036465">
    <property type="entry name" value="vWFA_dom_sf"/>
</dbReference>
<name>A0A8D2ZJH5_SCOMX</name>
<evidence type="ECO:0000256" key="3">
    <source>
        <dbReference type="ARBA" id="ARBA00004246"/>
    </source>
</evidence>
<dbReference type="Gene3D" id="2.60.40.150">
    <property type="entry name" value="C2 domain"/>
    <property type="match status" value="2"/>
</dbReference>
<dbReference type="GO" id="GO:0071277">
    <property type="term" value="P:cellular response to calcium ion"/>
    <property type="evidence" value="ECO:0007669"/>
    <property type="project" value="TreeGrafter"/>
</dbReference>
<dbReference type="InterPro" id="IPR002035">
    <property type="entry name" value="VWF_A"/>
</dbReference>
<sequence>AEFTLSPQRSPRVADCVTKVSLSVSCDNLLDMDSFSKSDPLCVLFMNSSGPHWCEIGRTEKIENCLNPSFSKTFVIDYYFEMVQKLKFEVYDIDSSNCSLQDADFLGEMECTLGQVVSSRKLTKPLVMKDKRPAGKGTITICAEERTDNRAVEFEIAARKLDKKDFFGKSDPFLEFYKQTESGWQLAHRTEVVKNNLNPTWRRFRVPLQSLCGGDVEKSIKVDCYDYNNSGSHEIIGSFQATLLCLSSSQAEFECINSKKKQKKKGYKNSGVIVIKQCKVVKEYTFLDYIMGGCQINFTIAIDFTGSNGDPKSPLSLHYINPQGYNEYLAAIWAVGNVIQDYDSDKMFPAFGFGAQIPPTWQVSHEFPINFNPSNPFCAGIEGVVGAYQQCLPQVKLYGPTNFSPIINHAAHFGRQALQQKTASQYFVLLIITDGVITDMDQTLNAIVNASRLPMSIIIVGVGGADFSAMEVLDGDDGILRSATGEAAMRDIVQFVPFRQFQNAGTAALAQSVLAELPDQVASFFNLFDLKPPSEPSPS</sequence>
<evidence type="ECO:0000256" key="12">
    <source>
        <dbReference type="ARBA" id="ARBA00022949"/>
    </source>
</evidence>
<keyword evidence="8" id="KW-0597">Phosphoprotein</keyword>